<sequence>MWPTLIPILGNLLEKFLPDPQAQADAKLKMLELAQKGDLAAMDADLKLALAQIAANTEEAKNPNMFVSGWRPGSGWTCVIGLAYTFLVQPLLSWVASIRGWPVPPTIDTDTLMILLGALLGVGTLRSAEKIKGVASK</sequence>
<protein>
    <submittedName>
        <fullName evidence="1">Holin of 3TMs, for gene-transfer release</fullName>
    </submittedName>
</protein>
<evidence type="ECO:0000313" key="1">
    <source>
        <dbReference type="EMBL" id="CAB4134682.1"/>
    </source>
</evidence>
<accession>A0A6J5LM93</accession>
<reference evidence="1" key="1">
    <citation type="submission" date="2020-04" db="EMBL/GenBank/DDBJ databases">
        <authorList>
            <person name="Chiriac C."/>
            <person name="Salcher M."/>
            <person name="Ghai R."/>
            <person name="Kavagutti S V."/>
        </authorList>
    </citation>
    <scope>NUCLEOTIDE SEQUENCE</scope>
</reference>
<proteinExistence type="predicted"/>
<organism evidence="1">
    <name type="scientific">uncultured Caudovirales phage</name>
    <dbReference type="NCBI Taxonomy" id="2100421"/>
    <lineage>
        <taxon>Viruses</taxon>
        <taxon>Duplodnaviria</taxon>
        <taxon>Heunggongvirae</taxon>
        <taxon>Uroviricota</taxon>
        <taxon>Caudoviricetes</taxon>
        <taxon>Peduoviridae</taxon>
        <taxon>Maltschvirus</taxon>
        <taxon>Maltschvirus maltsch</taxon>
    </lineage>
</organism>
<dbReference type="Pfam" id="PF11351">
    <property type="entry name" value="GTA_holin_3TM"/>
    <property type="match status" value="1"/>
</dbReference>
<dbReference type="InterPro" id="IPR021497">
    <property type="entry name" value="GTA_holin_3TM"/>
</dbReference>
<gene>
    <name evidence="1" type="ORF">UFOVP274_38</name>
</gene>
<name>A0A6J5LM93_9CAUD</name>
<dbReference type="EMBL" id="LR796296">
    <property type="protein sequence ID" value="CAB4134682.1"/>
    <property type="molecule type" value="Genomic_DNA"/>
</dbReference>